<sequence>MVTSASVAPSIKRPLPLGHHPVLGKSLLPSYRSIIHPPLFPRAKTFASNQTGAHLDTTLTHGESAQTQAKDDVTGDLEFSGCSSSITTSSSSPSPDDGMGMYAWNALSPVADWGPFCPDDGGQDLHGLIESMLCDDTLVGAAGDLHPAMFFPDEAYCCSNGSAPSSTTTTNPGTP</sequence>
<dbReference type="AlphaFoldDB" id="A0A3L6PEM6"/>
<dbReference type="Proteomes" id="UP000275267">
    <property type="component" value="Unassembled WGS sequence"/>
</dbReference>
<keyword evidence="2" id="KW-1185">Reference proteome</keyword>
<proteinExistence type="predicted"/>
<protein>
    <submittedName>
        <fullName evidence="1">Uncharacterized protein</fullName>
    </submittedName>
</protein>
<dbReference type="STRING" id="4540.A0A3L6PEM6"/>
<comment type="caution">
    <text evidence="1">The sequence shown here is derived from an EMBL/GenBank/DDBJ whole genome shotgun (WGS) entry which is preliminary data.</text>
</comment>
<reference evidence="2" key="1">
    <citation type="journal article" date="2019" name="Nat. Commun.">
        <title>The genome of broomcorn millet.</title>
        <authorList>
            <person name="Zou C."/>
            <person name="Miki D."/>
            <person name="Li D."/>
            <person name="Tang Q."/>
            <person name="Xiao L."/>
            <person name="Rajput S."/>
            <person name="Deng P."/>
            <person name="Jia W."/>
            <person name="Huang R."/>
            <person name="Zhang M."/>
            <person name="Sun Y."/>
            <person name="Hu J."/>
            <person name="Fu X."/>
            <person name="Schnable P.S."/>
            <person name="Li F."/>
            <person name="Zhang H."/>
            <person name="Feng B."/>
            <person name="Zhu X."/>
            <person name="Liu R."/>
            <person name="Schnable J.C."/>
            <person name="Zhu J.-K."/>
            <person name="Zhang H."/>
        </authorList>
    </citation>
    <scope>NUCLEOTIDE SEQUENCE [LARGE SCALE GENOMIC DNA]</scope>
</reference>
<accession>A0A3L6PEM6</accession>
<evidence type="ECO:0000313" key="1">
    <source>
        <dbReference type="EMBL" id="RLM54575.1"/>
    </source>
</evidence>
<name>A0A3L6PEM6_PANMI</name>
<gene>
    <name evidence="1" type="ORF">C2845_PM10G22070</name>
</gene>
<organism evidence="1 2">
    <name type="scientific">Panicum miliaceum</name>
    <name type="common">Proso millet</name>
    <name type="synonym">Broomcorn millet</name>
    <dbReference type="NCBI Taxonomy" id="4540"/>
    <lineage>
        <taxon>Eukaryota</taxon>
        <taxon>Viridiplantae</taxon>
        <taxon>Streptophyta</taxon>
        <taxon>Embryophyta</taxon>
        <taxon>Tracheophyta</taxon>
        <taxon>Spermatophyta</taxon>
        <taxon>Magnoliopsida</taxon>
        <taxon>Liliopsida</taxon>
        <taxon>Poales</taxon>
        <taxon>Poaceae</taxon>
        <taxon>PACMAD clade</taxon>
        <taxon>Panicoideae</taxon>
        <taxon>Panicodae</taxon>
        <taxon>Paniceae</taxon>
        <taxon>Panicinae</taxon>
        <taxon>Panicum</taxon>
        <taxon>Panicum sect. Panicum</taxon>
    </lineage>
</organism>
<evidence type="ECO:0000313" key="2">
    <source>
        <dbReference type="Proteomes" id="UP000275267"/>
    </source>
</evidence>
<dbReference type="EMBL" id="PQIB02000018">
    <property type="protein sequence ID" value="RLM54575.1"/>
    <property type="molecule type" value="Genomic_DNA"/>
</dbReference>